<dbReference type="STRING" id="3635.A0A1U8KBU5"/>
<dbReference type="PIRSF" id="PIRSF000451">
    <property type="entry name" value="PKS_III"/>
    <property type="match status" value="1"/>
</dbReference>
<dbReference type="RefSeq" id="XP_016699952.1">
    <property type="nucleotide sequence ID" value="XM_016844463.1"/>
</dbReference>
<dbReference type="InterPro" id="IPR016039">
    <property type="entry name" value="Thiolase-like"/>
</dbReference>
<dbReference type="PaxDb" id="3635-A0A1U8KBU5"/>
<dbReference type="GO" id="GO:0030639">
    <property type="term" value="P:polyketide biosynthetic process"/>
    <property type="evidence" value="ECO:0007669"/>
    <property type="project" value="TreeGrafter"/>
</dbReference>
<evidence type="ECO:0000256" key="1">
    <source>
        <dbReference type="ARBA" id="ARBA00005531"/>
    </source>
</evidence>
<keyword evidence="3" id="KW-0808">Transferase</keyword>
<sequence length="401" mass="44717">METENNLEGCGVEKLGTIIAIGTTNPPNCFYQANYPDFYFRVTKSEHMTQLKDKFRRICEKSTIKKRYIQLSEAMLKENPCLIIYKAPSFDVRQDMLVKEVPKLGMEAALKAIKEWGQPISKITHLIFCTSSGIDMPSADHKLANLIGLKPSVQRFMIYNQGCFAGATALHLAKDLAENNASARVLIVCSENMIMSFQPPSETHLDILIGSAIFFDGAATLIVGANPIVSINECPLFQIVSANQSIIPESDDLLIGKIREMGMEYYLSRNLHQYVSNNIKQCMVEAFTPFGIREWENLFYIVHPSGVAILNGIEEKLGLNKERLRASRHVLSEYGNMGTPNVIFVLNEMRKMSVLEGKATTGEGLEWGVLFEFGPGLTVETLVLRSFTTNSTPWSIAIDGV</sequence>
<reference evidence="7" key="2">
    <citation type="submission" date="2025-08" db="UniProtKB">
        <authorList>
            <consortium name="RefSeq"/>
        </authorList>
    </citation>
    <scope>IDENTIFICATION</scope>
</reference>
<keyword evidence="3" id="KW-0012">Acyltransferase</keyword>
<evidence type="ECO:0000313" key="7">
    <source>
        <dbReference type="RefSeq" id="XP_016699952.1"/>
    </source>
</evidence>
<evidence type="ECO:0000259" key="4">
    <source>
        <dbReference type="Pfam" id="PF00195"/>
    </source>
</evidence>
<protein>
    <submittedName>
        <fullName evidence="7">Chalcone synthase</fullName>
    </submittedName>
</protein>
<evidence type="ECO:0000256" key="2">
    <source>
        <dbReference type="PIRSR" id="PIRSR000451-1"/>
    </source>
</evidence>
<gene>
    <name evidence="7" type="primary">LOC107915293</name>
</gene>
<dbReference type="GeneID" id="107915293"/>
<dbReference type="FunFam" id="3.40.47.10:FF:000014">
    <property type="entry name" value="Chalcone synthase 1"/>
    <property type="match status" value="1"/>
</dbReference>
<dbReference type="Proteomes" id="UP000818029">
    <property type="component" value="Chromosome D05"/>
</dbReference>
<evidence type="ECO:0000313" key="6">
    <source>
        <dbReference type="Proteomes" id="UP000818029"/>
    </source>
</evidence>
<dbReference type="GO" id="GO:0016747">
    <property type="term" value="F:acyltransferase activity, transferring groups other than amino-acyl groups"/>
    <property type="evidence" value="ECO:0007669"/>
    <property type="project" value="InterPro"/>
</dbReference>
<evidence type="ECO:0000259" key="5">
    <source>
        <dbReference type="Pfam" id="PF02797"/>
    </source>
</evidence>
<dbReference type="GO" id="GO:0005783">
    <property type="term" value="C:endoplasmic reticulum"/>
    <property type="evidence" value="ECO:0007669"/>
    <property type="project" value="UniProtKB-ARBA"/>
</dbReference>
<reference evidence="6" key="1">
    <citation type="journal article" date="2020" name="Nat. Genet.">
        <title>Genomic diversifications of five Gossypium allopolyploid species and their impact on cotton improvement.</title>
        <authorList>
            <person name="Chen Z.J."/>
            <person name="Sreedasyam A."/>
            <person name="Ando A."/>
            <person name="Song Q."/>
            <person name="De Santiago L.M."/>
            <person name="Hulse-Kemp A.M."/>
            <person name="Ding M."/>
            <person name="Ye W."/>
            <person name="Kirkbride R.C."/>
            <person name="Jenkins J."/>
            <person name="Plott C."/>
            <person name="Lovell J."/>
            <person name="Lin Y.M."/>
            <person name="Vaughn R."/>
            <person name="Liu B."/>
            <person name="Simpson S."/>
            <person name="Scheffler B.E."/>
            <person name="Wen L."/>
            <person name="Saski C.A."/>
            <person name="Grover C.E."/>
            <person name="Hu G."/>
            <person name="Conover J.L."/>
            <person name="Carlson J.W."/>
            <person name="Shu S."/>
            <person name="Boston L.B."/>
            <person name="Williams M."/>
            <person name="Peterson D.G."/>
            <person name="McGee K."/>
            <person name="Jones D.C."/>
            <person name="Wendel J.F."/>
            <person name="Stelly D.M."/>
            <person name="Grimwood J."/>
            <person name="Schmutz J."/>
        </authorList>
    </citation>
    <scope>NUCLEOTIDE SEQUENCE [LARGE SCALE GENOMIC DNA]</scope>
    <source>
        <strain evidence="6">cv. TM-1</strain>
    </source>
</reference>
<dbReference type="Gene3D" id="3.40.47.10">
    <property type="match status" value="2"/>
</dbReference>
<comment type="similarity">
    <text evidence="1 3">Belongs to the thiolase-like superfamily. Chalcone/stilbene synthases family.</text>
</comment>
<evidence type="ECO:0000256" key="3">
    <source>
        <dbReference type="RuleBase" id="RU003633"/>
    </source>
</evidence>
<dbReference type="InterPro" id="IPR011141">
    <property type="entry name" value="Polyketide_synthase_type-III"/>
</dbReference>
<dbReference type="KEGG" id="ghi:107915293"/>
<organism evidence="6 7">
    <name type="scientific">Gossypium hirsutum</name>
    <name type="common">Upland cotton</name>
    <name type="synonym">Gossypium mexicanum</name>
    <dbReference type="NCBI Taxonomy" id="3635"/>
    <lineage>
        <taxon>Eukaryota</taxon>
        <taxon>Viridiplantae</taxon>
        <taxon>Streptophyta</taxon>
        <taxon>Embryophyta</taxon>
        <taxon>Tracheophyta</taxon>
        <taxon>Spermatophyta</taxon>
        <taxon>Magnoliopsida</taxon>
        <taxon>eudicotyledons</taxon>
        <taxon>Gunneridae</taxon>
        <taxon>Pentapetalae</taxon>
        <taxon>rosids</taxon>
        <taxon>malvids</taxon>
        <taxon>Malvales</taxon>
        <taxon>Malvaceae</taxon>
        <taxon>Malvoideae</taxon>
        <taxon>Gossypium</taxon>
    </lineage>
</organism>
<dbReference type="FunFam" id="3.40.47.10:FF:000025">
    <property type="entry name" value="Chalcone synthase 2"/>
    <property type="match status" value="1"/>
</dbReference>
<dbReference type="AlphaFoldDB" id="A0A1U8KBU5"/>
<feature type="domain" description="Chalcone/stilbene synthase C-terminal" evidence="5">
    <location>
        <begin position="238"/>
        <end position="387"/>
    </location>
</feature>
<dbReference type="InterPro" id="IPR012328">
    <property type="entry name" value="Chalcone/stilbene_synt_C"/>
</dbReference>
<proteinExistence type="inferred from homology"/>
<dbReference type="InterPro" id="IPR001099">
    <property type="entry name" value="Chalcone/stilbene_synt_N"/>
</dbReference>
<dbReference type="SUPFAM" id="SSF53901">
    <property type="entry name" value="Thiolase-like"/>
    <property type="match status" value="2"/>
</dbReference>
<accession>A0A1U8KBU5</accession>
<dbReference type="Pfam" id="PF02797">
    <property type="entry name" value="Chal_sti_synt_C"/>
    <property type="match status" value="1"/>
</dbReference>
<dbReference type="Pfam" id="PF00195">
    <property type="entry name" value="Chal_sti_synt_N"/>
    <property type="match status" value="1"/>
</dbReference>
<dbReference type="CDD" id="cd00831">
    <property type="entry name" value="CHS_like"/>
    <property type="match status" value="1"/>
</dbReference>
<feature type="active site" description="Acyl-thioester intermediate" evidence="2">
    <location>
        <position position="163"/>
    </location>
</feature>
<name>A0A1U8KBU5_GOSHI</name>
<keyword evidence="6" id="KW-1185">Reference proteome</keyword>
<dbReference type="PANTHER" id="PTHR11877:SF57">
    <property type="entry name" value="CHALCONE SYNTHASE"/>
    <property type="match status" value="1"/>
</dbReference>
<feature type="domain" description="Chalcone/stilbene synthase N-terminal" evidence="4">
    <location>
        <begin position="16"/>
        <end position="227"/>
    </location>
</feature>
<dbReference type="PANTHER" id="PTHR11877">
    <property type="entry name" value="HYDROXYMETHYLGLUTARYL-COA SYNTHASE"/>
    <property type="match status" value="1"/>
</dbReference>